<name>A0A6C0F594_9ZZZZ</name>
<evidence type="ECO:0000256" key="1">
    <source>
        <dbReference type="SAM" id="MobiDB-lite"/>
    </source>
</evidence>
<protein>
    <submittedName>
        <fullName evidence="2">Uncharacterized protein</fullName>
    </submittedName>
</protein>
<dbReference type="AlphaFoldDB" id="A0A6C0F594"/>
<feature type="region of interest" description="Disordered" evidence="1">
    <location>
        <begin position="18"/>
        <end position="47"/>
    </location>
</feature>
<proteinExistence type="predicted"/>
<evidence type="ECO:0000313" key="2">
    <source>
        <dbReference type="EMBL" id="QHT36758.1"/>
    </source>
</evidence>
<feature type="compositionally biased region" description="Basic residues" evidence="1">
    <location>
        <begin position="18"/>
        <end position="28"/>
    </location>
</feature>
<reference evidence="2" key="1">
    <citation type="journal article" date="2020" name="Nature">
        <title>Giant virus diversity and host interactions through global metagenomics.</title>
        <authorList>
            <person name="Schulz F."/>
            <person name="Roux S."/>
            <person name="Paez-Espino D."/>
            <person name="Jungbluth S."/>
            <person name="Walsh D.A."/>
            <person name="Denef V.J."/>
            <person name="McMahon K.D."/>
            <person name="Konstantinidis K.T."/>
            <person name="Eloe-Fadrosh E.A."/>
            <person name="Kyrpides N.C."/>
            <person name="Woyke T."/>
        </authorList>
    </citation>
    <scope>NUCLEOTIDE SEQUENCE</scope>
    <source>
        <strain evidence="2">GVMAG-S-ERX555967-130</strain>
    </source>
</reference>
<dbReference type="EMBL" id="MN738786">
    <property type="protein sequence ID" value="QHT36758.1"/>
    <property type="molecule type" value="Genomic_DNA"/>
</dbReference>
<accession>A0A6C0F594</accession>
<organism evidence="2">
    <name type="scientific">viral metagenome</name>
    <dbReference type="NCBI Taxonomy" id="1070528"/>
    <lineage>
        <taxon>unclassified sequences</taxon>
        <taxon>metagenomes</taxon>
        <taxon>organismal metagenomes</taxon>
    </lineage>
</organism>
<sequence>MAFLAEVYGKDFLKAVTKPKRGKRKGPKAKQNIALSPRSPPMDPDEMDTELLYDVYDDSLRPNQAVRGLKTSVYSDDKNPYQPIQNPNVMKYENQMDVYENQPERLSETTKLGYPGKSASGERGGIIDILDDPQYEEFLEYLKMKRAKTQTVPQGVVEGFATSRNDQFQELLLYIATGFFMLLLFDNIYKIGRTTY</sequence>